<dbReference type="InterPro" id="IPR038135">
    <property type="entry name" value="Methylthiotransferase_N_sf"/>
</dbReference>
<keyword evidence="4 8" id="KW-0949">S-adenosyl-L-methionine</keyword>
<evidence type="ECO:0000256" key="4">
    <source>
        <dbReference type="ARBA" id="ARBA00022691"/>
    </source>
</evidence>
<comment type="cofactor">
    <cofactor evidence="8">
        <name>[4Fe-4S] cluster</name>
        <dbReference type="ChEBI" id="CHEBI:49883"/>
    </cofactor>
    <text evidence="8">Binds 2 [4Fe-4S] clusters. One cluster is coordinated with 3 cysteines and an exchangeable S-adenosyl-L-methionine.</text>
</comment>
<proteinExistence type="inferred from homology"/>
<dbReference type="InterPro" id="IPR012340">
    <property type="entry name" value="NA-bd_OB-fold"/>
</dbReference>
<keyword evidence="6 8" id="KW-0408">Iron</keyword>
<dbReference type="Pfam" id="PF18693">
    <property type="entry name" value="TRAM_2"/>
    <property type="match status" value="1"/>
</dbReference>
<dbReference type="PROSITE" id="PS50926">
    <property type="entry name" value="TRAM"/>
    <property type="match status" value="1"/>
</dbReference>
<dbReference type="SFLD" id="SFLDG01082">
    <property type="entry name" value="B12-binding_domain_containing"/>
    <property type="match status" value="1"/>
</dbReference>
<evidence type="ECO:0000256" key="3">
    <source>
        <dbReference type="ARBA" id="ARBA00022679"/>
    </source>
</evidence>
<accession>A0AB35U5T3</accession>
<keyword evidence="12" id="KW-0689">Ribosomal protein</keyword>
<dbReference type="PANTHER" id="PTHR43837:SF1">
    <property type="entry name" value="RIBOSOMAL PROTEIN US12 METHYLTHIOTRANSFERASE RIMO"/>
    <property type="match status" value="1"/>
</dbReference>
<reference evidence="12 13" key="1">
    <citation type="submission" date="2022-03" db="EMBL/GenBank/DDBJ databases">
        <title>Novel taxa within the pig intestine.</title>
        <authorList>
            <person name="Wylensek D."/>
            <person name="Bishof K."/>
            <person name="Afrizal A."/>
            <person name="Clavel T."/>
        </authorList>
    </citation>
    <scope>NUCLEOTIDE SEQUENCE [LARGE SCALE GENOMIC DNA]</scope>
    <source>
        <strain evidence="12 13">CLA-KB-P133</strain>
    </source>
</reference>
<dbReference type="SFLD" id="SFLDF00274">
    <property type="entry name" value="ribosomal_protein_S12_methylth"/>
    <property type="match status" value="1"/>
</dbReference>
<dbReference type="Gene3D" id="3.40.50.12160">
    <property type="entry name" value="Methylthiotransferase, N-terminal domain"/>
    <property type="match status" value="1"/>
</dbReference>
<dbReference type="InterPro" id="IPR023404">
    <property type="entry name" value="rSAM_horseshoe"/>
</dbReference>
<dbReference type="Gene3D" id="3.80.30.20">
    <property type="entry name" value="tm_1862 like domain"/>
    <property type="match status" value="1"/>
</dbReference>
<evidence type="ECO:0000256" key="2">
    <source>
        <dbReference type="ARBA" id="ARBA00022490"/>
    </source>
</evidence>
<evidence type="ECO:0000259" key="9">
    <source>
        <dbReference type="PROSITE" id="PS50926"/>
    </source>
</evidence>
<feature type="domain" description="TRAM" evidence="9">
    <location>
        <begin position="364"/>
        <end position="433"/>
    </location>
</feature>
<comment type="subcellular location">
    <subcellularLocation>
        <location evidence="8">Cytoplasm</location>
    </subcellularLocation>
</comment>
<feature type="binding site" evidence="8">
    <location>
        <position position="145"/>
    </location>
    <ligand>
        <name>[4Fe-4S] cluster</name>
        <dbReference type="ChEBI" id="CHEBI:49883"/>
        <label>2</label>
        <note>4Fe-4S-S-AdoMet</note>
    </ligand>
</feature>
<keyword evidence="13" id="KW-1185">Reference proteome</keyword>
<dbReference type="PROSITE" id="PS51918">
    <property type="entry name" value="RADICAL_SAM"/>
    <property type="match status" value="1"/>
</dbReference>
<feature type="domain" description="Radical SAM core" evidence="11">
    <location>
        <begin position="131"/>
        <end position="361"/>
    </location>
</feature>
<comment type="catalytic activity">
    <reaction evidence="8">
        <text>L-aspartate(89)-[ribosomal protein uS12]-hydrogen + (sulfur carrier)-SH + AH2 + 2 S-adenosyl-L-methionine = 3-methylsulfanyl-L-aspartate(89)-[ribosomal protein uS12]-hydrogen + (sulfur carrier)-H + 5'-deoxyadenosine + L-methionine + A + S-adenosyl-L-homocysteine + 2 H(+)</text>
        <dbReference type="Rhea" id="RHEA:37087"/>
        <dbReference type="Rhea" id="RHEA-COMP:10460"/>
        <dbReference type="Rhea" id="RHEA-COMP:10461"/>
        <dbReference type="Rhea" id="RHEA-COMP:14737"/>
        <dbReference type="Rhea" id="RHEA-COMP:14739"/>
        <dbReference type="ChEBI" id="CHEBI:13193"/>
        <dbReference type="ChEBI" id="CHEBI:15378"/>
        <dbReference type="ChEBI" id="CHEBI:17319"/>
        <dbReference type="ChEBI" id="CHEBI:17499"/>
        <dbReference type="ChEBI" id="CHEBI:29917"/>
        <dbReference type="ChEBI" id="CHEBI:29961"/>
        <dbReference type="ChEBI" id="CHEBI:57844"/>
        <dbReference type="ChEBI" id="CHEBI:57856"/>
        <dbReference type="ChEBI" id="CHEBI:59789"/>
        <dbReference type="ChEBI" id="CHEBI:64428"/>
        <dbReference type="ChEBI" id="CHEBI:73599"/>
        <dbReference type="EC" id="2.8.4.4"/>
    </reaction>
</comment>
<keyword evidence="3 8" id="KW-0808">Transferase</keyword>
<gene>
    <name evidence="8 12" type="primary">rimO</name>
    <name evidence="12" type="ORF">MOZ60_08770</name>
</gene>
<feature type="binding site" evidence="8">
    <location>
        <position position="152"/>
    </location>
    <ligand>
        <name>[4Fe-4S] cluster</name>
        <dbReference type="ChEBI" id="CHEBI:49883"/>
        <label>2</label>
        <note>4Fe-4S-S-AdoMet</note>
    </ligand>
</feature>
<dbReference type="GO" id="GO:0046872">
    <property type="term" value="F:metal ion binding"/>
    <property type="evidence" value="ECO:0007669"/>
    <property type="project" value="UniProtKB-KW"/>
</dbReference>
<dbReference type="SFLD" id="SFLDG01061">
    <property type="entry name" value="methylthiotransferase"/>
    <property type="match status" value="1"/>
</dbReference>
<dbReference type="Pfam" id="PF00919">
    <property type="entry name" value="UPF0004"/>
    <property type="match status" value="1"/>
</dbReference>
<dbReference type="InterPro" id="IPR005839">
    <property type="entry name" value="Methylthiotransferase"/>
</dbReference>
<evidence type="ECO:0000313" key="12">
    <source>
        <dbReference type="EMBL" id="MDX8420184.1"/>
    </source>
</evidence>
<evidence type="ECO:0000313" key="13">
    <source>
        <dbReference type="Proteomes" id="UP001286174"/>
    </source>
</evidence>
<feature type="binding site" evidence="8">
    <location>
        <position position="46"/>
    </location>
    <ligand>
        <name>[4Fe-4S] cluster</name>
        <dbReference type="ChEBI" id="CHEBI:49883"/>
        <label>1</label>
    </ligand>
</feature>
<dbReference type="GO" id="GO:0005840">
    <property type="term" value="C:ribosome"/>
    <property type="evidence" value="ECO:0007669"/>
    <property type="project" value="UniProtKB-KW"/>
</dbReference>
<evidence type="ECO:0000256" key="6">
    <source>
        <dbReference type="ARBA" id="ARBA00023004"/>
    </source>
</evidence>
<evidence type="ECO:0000259" key="11">
    <source>
        <dbReference type="PROSITE" id="PS51918"/>
    </source>
</evidence>
<dbReference type="Proteomes" id="UP001286174">
    <property type="component" value="Unassembled WGS sequence"/>
</dbReference>
<dbReference type="SMART" id="SM00729">
    <property type="entry name" value="Elp3"/>
    <property type="match status" value="1"/>
</dbReference>
<evidence type="ECO:0000256" key="1">
    <source>
        <dbReference type="ARBA" id="ARBA00022485"/>
    </source>
</evidence>
<dbReference type="CDD" id="cd01335">
    <property type="entry name" value="Radical_SAM"/>
    <property type="match status" value="1"/>
</dbReference>
<organism evidence="12 13">
    <name type="scientific">Grylomicrobium aquisgranensis</name>
    <dbReference type="NCBI Taxonomy" id="2926318"/>
    <lineage>
        <taxon>Bacteria</taxon>
        <taxon>Bacillati</taxon>
        <taxon>Bacillota</taxon>
        <taxon>Erysipelotrichia</taxon>
        <taxon>Erysipelotrichales</taxon>
        <taxon>Erysipelotrichaceae</taxon>
        <taxon>Grylomicrobium</taxon>
    </lineage>
</organism>
<dbReference type="GO" id="GO:0140101">
    <property type="term" value="F:catalytic activity, acting on a tRNA"/>
    <property type="evidence" value="ECO:0007669"/>
    <property type="project" value="UniProtKB-ARBA"/>
</dbReference>
<dbReference type="FunFam" id="3.80.30.20:FF:000001">
    <property type="entry name" value="tRNA-2-methylthio-N(6)-dimethylallyladenosine synthase 2"/>
    <property type="match status" value="1"/>
</dbReference>
<keyword evidence="7 8" id="KW-0411">Iron-sulfur</keyword>
<feature type="binding site" evidence="8">
    <location>
        <position position="10"/>
    </location>
    <ligand>
        <name>[4Fe-4S] cluster</name>
        <dbReference type="ChEBI" id="CHEBI:49883"/>
        <label>1</label>
    </ligand>
</feature>
<comment type="function">
    <text evidence="8">Catalyzes the methylthiolation of an aspartic acid residue of ribosomal protein uS12.</text>
</comment>
<dbReference type="SFLD" id="SFLDS00029">
    <property type="entry name" value="Radical_SAM"/>
    <property type="match status" value="1"/>
</dbReference>
<dbReference type="InterPro" id="IPR020612">
    <property type="entry name" value="Methylthiotransferase_CS"/>
</dbReference>
<dbReference type="Pfam" id="PF04055">
    <property type="entry name" value="Radical_SAM"/>
    <property type="match status" value="1"/>
</dbReference>
<comment type="caution">
    <text evidence="12">The sequence shown here is derived from an EMBL/GenBank/DDBJ whole genome shotgun (WGS) entry which is preliminary data.</text>
</comment>
<dbReference type="EC" id="2.8.4.4" evidence="8"/>
<dbReference type="NCBIfam" id="TIGR00089">
    <property type="entry name" value="MiaB/RimO family radical SAM methylthiotransferase"/>
    <property type="match status" value="1"/>
</dbReference>
<dbReference type="InterPro" id="IPR006638">
    <property type="entry name" value="Elp3/MiaA/NifB-like_rSAM"/>
</dbReference>
<protein>
    <recommendedName>
        <fullName evidence="8">Ribosomal protein uS12 methylthiotransferase RimO</fullName>
        <shortName evidence="8">uS12 MTTase</shortName>
        <shortName evidence="8">uS12 methylthiotransferase</shortName>
        <ecNumber evidence="8">2.8.4.4</ecNumber>
    </recommendedName>
    <alternativeName>
        <fullName evidence="8">Ribosomal protein uS12 (aspartate-C(3))-methylthiotransferase</fullName>
    </alternativeName>
    <alternativeName>
        <fullName evidence="8">Ribosome maturation factor RimO</fullName>
    </alternativeName>
</protein>
<dbReference type="Gene3D" id="2.40.50.140">
    <property type="entry name" value="Nucleic acid-binding proteins"/>
    <property type="match status" value="1"/>
</dbReference>
<dbReference type="PROSITE" id="PS51449">
    <property type="entry name" value="MTTASE_N"/>
    <property type="match status" value="1"/>
</dbReference>
<dbReference type="GO" id="GO:0035599">
    <property type="term" value="F:aspartic acid methylthiotransferase activity"/>
    <property type="evidence" value="ECO:0007669"/>
    <property type="project" value="TreeGrafter"/>
</dbReference>
<feature type="binding site" evidence="8">
    <location>
        <position position="79"/>
    </location>
    <ligand>
        <name>[4Fe-4S] cluster</name>
        <dbReference type="ChEBI" id="CHEBI:49883"/>
        <label>1</label>
    </ligand>
</feature>
<dbReference type="PANTHER" id="PTHR43837">
    <property type="entry name" value="RIBOSOMAL PROTEIN S12 METHYLTHIOTRANSFERASE RIMO"/>
    <property type="match status" value="1"/>
</dbReference>
<keyword evidence="12" id="KW-0687">Ribonucleoprotein</keyword>
<evidence type="ECO:0000259" key="10">
    <source>
        <dbReference type="PROSITE" id="PS51449"/>
    </source>
</evidence>
<dbReference type="InterPro" id="IPR007197">
    <property type="entry name" value="rSAM"/>
</dbReference>
<evidence type="ECO:0000256" key="7">
    <source>
        <dbReference type="ARBA" id="ARBA00023014"/>
    </source>
</evidence>
<dbReference type="PROSITE" id="PS01278">
    <property type="entry name" value="MTTASE_RADICAL"/>
    <property type="match status" value="1"/>
</dbReference>
<dbReference type="RefSeq" id="WP_370596397.1">
    <property type="nucleotide sequence ID" value="NZ_JALBUR010000025.1"/>
</dbReference>
<keyword evidence="1 8" id="KW-0004">4Fe-4S</keyword>
<dbReference type="InterPro" id="IPR002792">
    <property type="entry name" value="TRAM_dom"/>
</dbReference>
<keyword evidence="5 8" id="KW-0479">Metal-binding</keyword>
<dbReference type="GO" id="GO:0005829">
    <property type="term" value="C:cytosol"/>
    <property type="evidence" value="ECO:0007669"/>
    <property type="project" value="TreeGrafter"/>
</dbReference>
<keyword evidence="2 8" id="KW-0963">Cytoplasm</keyword>
<feature type="domain" description="MTTase N-terminal" evidence="10">
    <location>
        <begin position="1"/>
        <end position="116"/>
    </location>
</feature>
<dbReference type="SUPFAM" id="SSF102114">
    <property type="entry name" value="Radical SAM enzymes"/>
    <property type="match status" value="1"/>
</dbReference>
<dbReference type="HAMAP" id="MF_01865">
    <property type="entry name" value="MTTase_RimO"/>
    <property type="match status" value="1"/>
</dbReference>
<dbReference type="GO" id="GO:0051539">
    <property type="term" value="F:4 iron, 4 sulfur cluster binding"/>
    <property type="evidence" value="ECO:0007669"/>
    <property type="project" value="UniProtKB-UniRule"/>
</dbReference>
<dbReference type="GO" id="GO:0035600">
    <property type="term" value="P:tRNA methylthiolation"/>
    <property type="evidence" value="ECO:0007669"/>
    <property type="project" value="UniProtKB-ARBA"/>
</dbReference>
<dbReference type="EMBL" id="JALBUR010000025">
    <property type="protein sequence ID" value="MDX8420184.1"/>
    <property type="molecule type" value="Genomic_DNA"/>
</dbReference>
<comment type="similarity">
    <text evidence="8">Belongs to the methylthiotransferase family. RimO subfamily.</text>
</comment>
<evidence type="ECO:0000256" key="5">
    <source>
        <dbReference type="ARBA" id="ARBA00022723"/>
    </source>
</evidence>
<dbReference type="InterPro" id="IPR058240">
    <property type="entry name" value="rSAM_sf"/>
</dbReference>
<name>A0AB35U5T3_9FIRM</name>
<dbReference type="InterPro" id="IPR005840">
    <property type="entry name" value="Ribosomal_uS12_MeSTrfase_RimO"/>
</dbReference>
<sequence length="433" mass="48997">MKIGVISLGCAKNLVDTENLLGMLKFSHQEITTSYEEADAIIINTCGFIESAKTEAIDTILEMADLKQRHLQKLIVMGCLAKRYKPQLEKELPEVDRVISIDEYPSLGSILTQTLGVPIANNYGLVPRVLSGKPWMAYLQIADGCDNQCAFCAIPGIRGRLHSRPMEDILSEAERLAANGVKEITLVAQDCSRYGYDFDHQLHLPELLQQLDAIEGIHWIRMLYLYPDEIPDHLIEVMKQCRHIVPYFDIPSQSGSDHVLHAMRRKTSRQKILDLTHDLREAFPHAILRTTLISGFPGETEADHQETLDMIRQVRFDRLGVFTFSQEENTPAALMVDDVPQEEKMRRRQEILDAQEEIGRALLTERIGRTVEVLVERKDPLTGMYLGRSKEFAPDNVDGTIRFRSAKEYVPGAFVMVKLTRVSGQNLIGEEAA</sequence>
<dbReference type="InterPro" id="IPR013848">
    <property type="entry name" value="Methylthiotransferase_N"/>
</dbReference>
<dbReference type="NCBIfam" id="TIGR01125">
    <property type="entry name" value="30S ribosomal protein S12 methylthiotransferase RimO"/>
    <property type="match status" value="1"/>
</dbReference>
<dbReference type="GO" id="GO:0103039">
    <property type="term" value="F:protein methylthiotransferase activity"/>
    <property type="evidence" value="ECO:0007669"/>
    <property type="project" value="UniProtKB-EC"/>
</dbReference>
<evidence type="ECO:0000256" key="8">
    <source>
        <dbReference type="HAMAP-Rule" id="MF_01865"/>
    </source>
</evidence>
<dbReference type="AlphaFoldDB" id="A0AB35U5T3"/>
<feature type="binding site" evidence="8">
    <location>
        <position position="149"/>
    </location>
    <ligand>
        <name>[4Fe-4S] cluster</name>
        <dbReference type="ChEBI" id="CHEBI:49883"/>
        <label>2</label>
        <note>4Fe-4S-S-AdoMet</note>
    </ligand>
</feature>